<dbReference type="OrthoDB" id="7449015at2"/>
<keyword evidence="3" id="KW-1185">Reference proteome</keyword>
<reference evidence="2 3" key="1">
    <citation type="submission" date="2019-12" db="EMBL/GenBank/DDBJ databases">
        <title>Genomic-based taxomic classification of the family Erythrobacteraceae.</title>
        <authorList>
            <person name="Xu L."/>
        </authorList>
    </citation>
    <scope>NUCLEOTIDE SEQUENCE [LARGE SCALE GENOMIC DNA]</scope>
    <source>
        <strain evidence="2 3">JCM 16339</strain>
    </source>
</reference>
<dbReference type="InterPro" id="IPR012495">
    <property type="entry name" value="TadE-like_dom"/>
</dbReference>
<protein>
    <submittedName>
        <fullName evidence="2">Pilus assembly protein TadE</fullName>
    </submittedName>
</protein>
<evidence type="ECO:0000313" key="3">
    <source>
        <dbReference type="Proteomes" id="UP000435243"/>
    </source>
</evidence>
<dbReference type="RefSeq" id="WP_160589529.1">
    <property type="nucleotide sequence ID" value="NZ_BAAAFP010000002.1"/>
</dbReference>
<comment type="caution">
    <text evidence="2">The sequence shown here is derived from an EMBL/GenBank/DDBJ whole genome shotgun (WGS) entry which is preliminary data.</text>
</comment>
<sequence length="166" mass="17442">MSARSFLADRSGASAFELALLLPLLLVLLFGGMEAGHFIWTQHKLTEGVRDGARFAARLPVESYCIAGAPVTGADTIAAIRRVTRTGQLEPGGHVRVPGWSDEEVDVEVACAAFVDTGIYHDLDTAGPIVTVAARSVAYPSLFGELGVLDPDLTMTARSSSAVTGL</sequence>
<dbReference type="AlphaFoldDB" id="A0A844ZPQ1"/>
<evidence type="ECO:0000259" key="1">
    <source>
        <dbReference type="Pfam" id="PF07811"/>
    </source>
</evidence>
<evidence type="ECO:0000313" key="2">
    <source>
        <dbReference type="EMBL" id="MXO87609.1"/>
    </source>
</evidence>
<feature type="domain" description="TadE-like" evidence="1">
    <location>
        <begin position="12"/>
        <end position="54"/>
    </location>
</feature>
<organism evidence="2 3">
    <name type="scientific">Alteraurantiacibacter aestuarii</name>
    <dbReference type="NCBI Taxonomy" id="650004"/>
    <lineage>
        <taxon>Bacteria</taxon>
        <taxon>Pseudomonadati</taxon>
        <taxon>Pseudomonadota</taxon>
        <taxon>Alphaproteobacteria</taxon>
        <taxon>Sphingomonadales</taxon>
        <taxon>Erythrobacteraceae</taxon>
        <taxon>Alteraurantiacibacter</taxon>
    </lineage>
</organism>
<name>A0A844ZPQ1_9SPHN</name>
<proteinExistence type="predicted"/>
<accession>A0A844ZPQ1</accession>
<dbReference type="Pfam" id="PF07811">
    <property type="entry name" value="TadE"/>
    <property type="match status" value="1"/>
</dbReference>
<dbReference type="EMBL" id="WTYY01000001">
    <property type="protein sequence ID" value="MXO87609.1"/>
    <property type="molecule type" value="Genomic_DNA"/>
</dbReference>
<gene>
    <name evidence="2" type="ORF">GRI32_02535</name>
</gene>
<dbReference type="Proteomes" id="UP000435243">
    <property type="component" value="Unassembled WGS sequence"/>
</dbReference>